<dbReference type="EMBL" id="CP046052">
    <property type="protein sequence ID" value="QGM45874.1"/>
    <property type="molecule type" value="Genomic_DNA"/>
</dbReference>
<keyword evidence="1" id="KW-0472">Membrane</keyword>
<evidence type="ECO:0000313" key="2">
    <source>
        <dbReference type="EMBL" id="QGM45874.1"/>
    </source>
</evidence>
<dbReference type="KEGG" id="mhey:H2LOC_009260"/>
<dbReference type="RefSeq" id="WP_136496144.1">
    <property type="nucleotide sequence ID" value="NZ_CP046052.1"/>
</dbReference>
<feature type="transmembrane region" description="Helical" evidence="1">
    <location>
        <begin position="43"/>
        <end position="62"/>
    </location>
</feature>
<evidence type="ECO:0008006" key="4">
    <source>
        <dbReference type="Google" id="ProtNLM"/>
    </source>
</evidence>
<sequence length="146" mass="16560">MTDSGKQSDAMTVSRPNFWMTFLALAIALGIAFAFYDRAGDKHVWLFGLVLLFFLLMPARFVEIDAGAREFVFRRRFVFDALFGRFERRETLPFAEIDGLAPDYDSESGHVLRIVLKSGESRRVEGVSPARIEEIKGIVFSHPPRG</sequence>
<evidence type="ECO:0000313" key="3">
    <source>
        <dbReference type="Proteomes" id="UP000309061"/>
    </source>
</evidence>
<dbReference type="AlphaFoldDB" id="A0A6B8KBV0"/>
<reference evidence="2 3" key="1">
    <citation type="submission" date="2019-11" db="EMBL/GenBank/DDBJ databases">
        <title>The genome sequence of Methylocystis heyeri.</title>
        <authorList>
            <person name="Oshkin I.Y."/>
            <person name="Miroshnikov K."/>
            <person name="Dedysh S.N."/>
        </authorList>
    </citation>
    <scope>NUCLEOTIDE SEQUENCE [LARGE SCALE GENOMIC DNA]</scope>
    <source>
        <strain evidence="2 3">H2</strain>
    </source>
</reference>
<evidence type="ECO:0000256" key="1">
    <source>
        <dbReference type="SAM" id="Phobius"/>
    </source>
</evidence>
<feature type="transmembrane region" description="Helical" evidence="1">
    <location>
        <begin position="18"/>
        <end position="36"/>
    </location>
</feature>
<dbReference type="Proteomes" id="UP000309061">
    <property type="component" value="Chromosome"/>
</dbReference>
<name>A0A6B8KBV0_9HYPH</name>
<protein>
    <recommendedName>
        <fullName evidence="4">PH domain-containing protein</fullName>
    </recommendedName>
</protein>
<keyword evidence="3" id="KW-1185">Reference proteome</keyword>
<keyword evidence="1" id="KW-1133">Transmembrane helix</keyword>
<organism evidence="2 3">
    <name type="scientific">Methylocystis heyeri</name>
    <dbReference type="NCBI Taxonomy" id="391905"/>
    <lineage>
        <taxon>Bacteria</taxon>
        <taxon>Pseudomonadati</taxon>
        <taxon>Pseudomonadota</taxon>
        <taxon>Alphaproteobacteria</taxon>
        <taxon>Hyphomicrobiales</taxon>
        <taxon>Methylocystaceae</taxon>
        <taxon>Methylocystis</taxon>
    </lineage>
</organism>
<gene>
    <name evidence="2" type="ORF">H2LOC_009260</name>
</gene>
<proteinExistence type="predicted"/>
<accession>A0A6B8KBV0</accession>
<keyword evidence="1" id="KW-0812">Transmembrane</keyword>